<proteinExistence type="predicted"/>
<gene>
    <name evidence="2" type="ORF">S3_BF_A10_0023</name>
</gene>
<sequence length="127" mass="14711">MIEELATQIAIEATPKYEKKQRMQGAQYVYSYHITIINQSAYTVKLQRRYWLIADGLDDEREVEGAGVIGQMPILKPGEKFEYESWCPLICEYGSMKGFFTFEELTTRSIFLVNVPQMVLVPDFVLN</sequence>
<dbReference type="InterPro" id="IPR050718">
    <property type="entry name" value="ApaG-like"/>
</dbReference>
<dbReference type="InterPro" id="IPR007474">
    <property type="entry name" value="ApaG_domain"/>
</dbReference>
<protein>
    <submittedName>
        <fullName evidence="2">ApaG domain protein</fullName>
    </submittedName>
</protein>
<dbReference type="EMBL" id="FO117621">
    <property type="protein sequence ID" value="CCG00955.1"/>
    <property type="molecule type" value="Genomic_DNA"/>
</dbReference>
<reference evidence="2" key="2">
    <citation type="submission" date="2012-02" db="EMBL/GenBank/DDBJ databases">
        <authorList>
            <person name="Genoscope - CEA"/>
        </authorList>
    </citation>
    <scope>NUCLEOTIDE SEQUENCE</scope>
</reference>
<dbReference type="PANTHER" id="PTHR47191">
    <property type="entry name" value="OS05G0170800 PROTEIN"/>
    <property type="match status" value="1"/>
</dbReference>
<dbReference type="PANTHER" id="PTHR47191:SF2">
    <property type="entry name" value="OS05G0170800 PROTEIN"/>
    <property type="match status" value="1"/>
</dbReference>
<dbReference type="InterPro" id="IPR036767">
    <property type="entry name" value="ApaG_sf"/>
</dbReference>
<name>H6RII0_9BACT</name>
<evidence type="ECO:0000313" key="2">
    <source>
        <dbReference type="EMBL" id="CCG00955.1"/>
    </source>
</evidence>
<dbReference type="SUPFAM" id="SSF110069">
    <property type="entry name" value="ApaG-like"/>
    <property type="match status" value="1"/>
</dbReference>
<evidence type="ECO:0000259" key="1">
    <source>
        <dbReference type="PROSITE" id="PS51087"/>
    </source>
</evidence>
<accession>H6RII0</accession>
<dbReference type="Pfam" id="PF04379">
    <property type="entry name" value="DUF525"/>
    <property type="match status" value="1"/>
</dbReference>
<dbReference type="AlphaFoldDB" id="H6RII0"/>
<dbReference type="Gene3D" id="2.60.40.1470">
    <property type="entry name" value="ApaG domain"/>
    <property type="match status" value="1"/>
</dbReference>
<feature type="domain" description="ApaG" evidence="1">
    <location>
        <begin position="3"/>
        <end position="127"/>
    </location>
</feature>
<reference evidence="2" key="1">
    <citation type="journal article" date="2012" name="Environ. Microbiol.">
        <title>Genomic content of uncultured Bacteroidetes from contrasting oceanic provinces in the North Atlantic Ocean.</title>
        <authorList>
            <person name="Gomez-Pereira P.R."/>
            <person name="Schuler M."/>
            <person name="Fuchs B.M."/>
            <person name="Bennke C."/>
            <person name="Teeling H."/>
            <person name="Waldmann J."/>
            <person name="Richter M."/>
            <person name="Barbe V."/>
            <person name="Bataille E."/>
            <person name="Glockner F.O."/>
            <person name="Amann R."/>
        </authorList>
    </citation>
    <scope>NUCLEOTIDE SEQUENCE</scope>
</reference>
<dbReference type="NCBIfam" id="NF003967">
    <property type="entry name" value="PRK05461.1"/>
    <property type="match status" value="1"/>
</dbReference>
<dbReference type="PROSITE" id="PS51087">
    <property type="entry name" value="APAG"/>
    <property type="match status" value="1"/>
</dbReference>
<organism evidence="2">
    <name type="scientific">uncultured Flavobacteriia bacterium</name>
    <dbReference type="NCBI Taxonomy" id="212695"/>
    <lineage>
        <taxon>Bacteria</taxon>
        <taxon>Pseudomonadati</taxon>
        <taxon>Bacteroidota</taxon>
        <taxon>Flavobacteriia</taxon>
        <taxon>environmental samples</taxon>
    </lineage>
</organism>